<dbReference type="EMBL" id="CP134879">
    <property type="protein sequence ID" value="WNM25412.1"/>
    <property type="molecule type" value="Genomic_DNA"/>
</dbReference>
<dbReference type="AlphaFoldDB" id="A0AA96F9T0"/>
<feature type="domain" description="HTH marR-type" evidence="1">
    <location>
        <begin position="9"/>
        <end position="139"/>
    </location>
</feature>
<name>A0AA96F9T0_9MICO</name>
<dbReference type="PANTHER" id="PTHR33164:SF43">
    <property type="entry name" value="HTH-TYPE TRANSCRIPTIONAL REPRESSOR YETL"/>
    <property type="match status" value="1"/>
</dbReference>
<evidence type="ECO:0000313" key="3">
    <source>
        <dbReference type="Proteomes" id="UP001304125"/>
    </source>
</evidence>
<dbReference type="InterPro" id="IPR039422">
    <property type="entry name" value="MarR/SlyA-like"/>
</dbReference>
<dbReference type="InterPro" id="IPR036388">
    <property type="entry name" value="WH-like_DNA-bd_sf"/>
</dbReference>
<accession>A0AA96F9T0</accession>
<keyword evidence="3" id="KW-1185">Reference proteome</keyword>
<dbReference type="GO" id="GO:0003700">
    <property type="term" value="F:DNA-binding transcription factor activity"/>
    <property type="evidence" value="ECO:0007669"/>
    <property type="project" value="InterPro"/>
</dbReference>
<sequence>MTHGSPIDLADLADVLLTVARKMHAREMSNPDVEHLGVVETLVMRHVDRSPGTSPSEVANAVGLQPSNASAAIRSLTRRGLIERRRSRTDARGAELWPTEFAASNLERLKASWRTVLAPHVGDDVDVEAAFRLLDAVDQALTVPPTEASSR</sequence>
<dbReference type="PROSITE" id="PS50995">
    <property type="entry name" value="HTH_MARR_2"/>
    <property type="match status" value="1"/>
</dbReference>
<protein>
    <submittedName>
        <fullName evidence="2">Helix-turn-helix domain-containing protein</fullName>
    </submittedName>
</protein>
<gene>
    <name evidence="2" type="ORF">RN606_04505</name>
</gene>
<dbReference type="Proteomes" id="UP001304125">
    <property type="component" value="Chromosome"/>
</dbReference>
<organism evidence="2 3">
    <name type="scientific">Demequina capsici</name>
    <dbReference type="NCBI Taxonomy" id="3075620"/>
    <lineage>
        <taxon>Bacteria</taxon>
        <taxon>Bacillati</taxon>
        <taxon>Actinomycetota</taxon>
        <taxon>Actinomycetes</taxon>
        <taxon>Micrococcales</taxon>
        <taxon>Demequinaceae</taxon>
        <taxon>Demequina</taxon>
    </lineage>
</organism>
<dbReference type="Gene3D" id="1.10.10.10">
    <property type="entry name" value="Winged helix-like DNA-binding domain superfamily/Winged helix DNA-binding domain"/>
    <property type="match status" value="1"/>
</dbReference>
<dbReference type="PANTHER" id="PTHR33164">
    <property type="entry name" value="TRANSCRIPTIONAL REGULATOR, MARR FAMILY"/>
    <property type="match status" value="1"/>
</dbReference>
<dbReference type="GO" id="GO:0006950">
    <property type="term" value="P:response to stress"/>
    <property type="evidence" value="ECO:0007669"/>
    <property type="project" value="TreeGrafter"/>
</dbReference>
<dbReference type="Pfam" id="PF12802">
    <property type="entry name" value="MarR_2"/>
    <property type="match status" value="1"/>
</dbReference>
<dbReference type="SUPFAM" id="SSF46785">
    <property type="entry name" value="Winged helix' DNA-binding domain"/>
    <property type="match status" value="1"/>
</dbReference>
<evidence type="ECO:0000313" key="2">
    <source>
        <dbReference type="EMBL" id="WNM25412.1"/>
    </source>
</evidence>
<evidence type="ECO:0000259" key="1">
    <source>
        <dbReference type="PROSITE" id="PS50995"/>
    </source>
</evidence>
<dbReference type="RefSeq" id="WP_313500345.1">
    <property type="nucleotide sequence ID" value="NZ_CP134879.1"/>
</dbReference>
<reference evidence="2 3" key="1">
    <citation type="submission" date="2023-09" db="EMBL/GenBank/DDBJ databases">
        <title>Demequina sp. a novel bacteria isolated from Capsicum annuum.</title>
        <authorList>
            <person name="Humaira Z."/>
            <person name="Lee J."/>
            <person name="Cho D."/>
        </authorList>
    </citation>
    <scope>NUCLEOTIDE SEQUENCE [LARGE SCALE GENOMIC DNA]</scope>
    <source>
        <strain evidence="2 3">OYTSA14</strain>
    </source>
</reference>
<proteinExistence type="predicted"/>
<dbReference type="InterPro" id="IPR000835">
    <property type="entry name" value="HTH_MarR-typ"/>
</dbReference>
<dbReference type="InterPro" id="IPR036390">
    <property type="entry name" value="WH_DNA-bd_sf"/>
</dbReference>
<dbReference type="SMART" id="SM00347">
    <property type="entry name" value="HTH_MARR"/>
    <property type="match status" value="1"/>
</dbReference>